<dbReference type="AlphaFoldDB" id="A0A1X6XD17"/>
<sequence>MCRLLSTGTVRPLGRMRGASNETLLATVTGAVASDEPQRTVRAVLKTRAGERPLHDFPTGTLSLREVAAHRLSAHLGLDVVPPTVWRDDIGAGASLQVYVESDPTAREPVVLVAEDAVDDGLAPVLRAVLSDGTDVVLAHELTPDVRALALFDVLINNADRKGGHVLCGAWEFTDGAPPRVALHAIDNGLSFHAEPKLRTVLWGFAGSPLTAQERALIERVRDDDLVPVLGDVLAAAEIDALTERATALLRNGILPLPDADRSLVPWPPL</sequence>
<dbReference type="EMBL" id="FWFF01000010">
    <property type="protein sequence ID" value="SLM97105.1"/>
    <property type="molecule type" value="Genomic_DNA"/>
</dbReference>
<dbReference type="RefSeq" id="WP_087006555.1">
    <property type="nucleotide sequence ID" value="NZ_FWFF01000010.1"/>
</dbReference>
<dbReference type="InterPro" id="IPR022292">
    <property type="entry name" value="CHP03843"/>
</dbReference>
<dbReference type="NCBIfam" id="TIGR03843">
    <property type="entry name" value="SCO1664 family protein"/>
    <property type="match status" value="1"/>
</dbReference>
<evidence type="ECO:0008006" key="3">
    <source>
        <dbReference type="Google" id="ProtNLM"/>
    </source>
</evidence>
<protein>
    <recommendedName>
        <fullName evidence="3">SCO1664 family protein</fullName>
    </recommendedName>
</protein>
<keyword evidence="2" id="KW-1185">Reference proteome</keyword>
<name>A0A1X6XD17_9MICO</name>
<evidence type="ECO:0000313" key="1">
    <source>
        <dbReference type="EMBL" id="SLM97105.1"/>
    </source>
</evidence>
<accession>A0A1X6XD17</accession>
<organism evidence="1 2">
    <name type="scientific">Brevibacterium yomogidense</name>
    <dbReference type="NCBI Taxonomy" id="946573"/>
    <lineage>
        <taxon>Bacteria</taxon>
        <taxon>Bacillati</taxon>
        <taxon>Actinomycetota</taxon>
        <taxon>Actinomycetes</taxon>
        <taxon>Micrococcales</taxon>
        <taxon>Brevibacteriaceae</taxon>
        <taxon>Brevibacterium</taxon>
    </lineage>
</organism>
<dbReference type="Proteomes" id="UP000196581">
    <property type="component" value="Unassembled WGS sequence"/>
</dbReference>
<evidence type="ECO:0000313" key="2">
    <source>
        <dbReference type="Proteomes" id="UP000196581"/>
    </source>
</evidence>
<gene>
    <name evidence="1" type="ORF">FM105_06740</name>
</gene>
<proteinExistence type="predicted"/>
<reference evidence="2" key="1">
    <citation type="submission" date="2017-02" db="EMBL/GenBank/DDBJ databases">
        <authorList>
            <person name="Dridi B."/>
        </authorList>
    </citation>
    <scope>NUCLEOTIDE SEQUENCE [LARGE SCALE GENOMIC DNA]</scope>
    <source>
        <strain evidence="2">B Co 03.10</strain>
    </source>
</reference>